<comment type="similarity">
    <text evidence="2 8">Belongs to the peptidase M16 family.</text>
</comment>
<feature type="domain" description="Peptidase M16 middle/third" evidence="12">
    <location>
        <begin position="456"/>
        <end position="601"/>
    </location>
</feature>
<dbReference type="Pfam" id="PF22456">
    <property type="entry name" value="PqqF-like_C_4"/>
    <property type="match status" value="1"/>
</dbReference>
<dbReference type="GO" id="GO:0051603">
    <property type="term" value="P:proteolysis involved in protein catabolic process"/>
    <property type="evidence" value="ECO:0007669"/>
    <property type="project" value="TreeGrafter"/>
</dbReference>
<keyword evidence="7" id="KW-0482">Metalloprotease</keyword>
<dbReference type="FunFam" id="3.30.830.10:FF:000012">
    <property type="entry name" value="Protease 3"/>
    <property type="match status" value="1"/>
</dbReference>
<dbReference type="AlphaFoldDB" id="A0A8S1XKY2"/>
<dbReference type="PROSITE" id="PS00143">
    <property type="entry name" value="INSULINASE"/>
    <property type="match status" value="1"/>
</dbReference>
<dbReference type="InterPro" id="IPR007863">
    <property type="entry name" value="Peptidase_M16_C"/>
</dbReference>
<evidence type="ECO:0000256" key="8">
    <source>
        <dbReference type="RuleBase" id="RU004447"/>
    </source>
</evidence>
<dbReference type="InterPro" id="IPR032632">
    <property type="entry name" value="Peptidase_M16_M"/>
</dbReference>
<evidence type="ECO:0000256" key="7">
    <source>
        <dbReference type="ARBA" id="ARBA00023049"/>
    </source>
</evidence>
<evidence type="ECO:0000259" key="12">
    <source>
        <dbReference type="Pfam" id="PF16187"/>
    </source>
</evidence>
<comment type="cofactor">
    <cofactor evidence="1">
        <name>Zn(2+)</name>
        <dbReference type="ChEBI" id="CHEBI:29105"/>
    </cofactor>
</comment>
<keyword evidence="9" id="KW-0812">Transmembrane</keyword>
<keyword evidence="15" id="KW-1185">Reference proteome</keyword>
<dbReference type="OrthoDB" id="952271at2759"/>
<organism evidence="14 15">
    <name type="scientific">Paramecium pentaurelia</name>
    <dbReference type="NCBI Taxonomy" id="43138"/>
    <lineage>
        <taxon>Eukaryota</taxon>
        <taxon>Sar</taxon>
        <taxon>Alveolata</taxon>
        <taxon>Ciliophora</taxon>
        <taxon>Intramacronucleata</taxon>
        <taxon>Oligohymenophorea</taxon>
        <taxon>Peniculida</taxon>
        <taxon>Parameciidae</taxon>
        <taxon>Paramecium</taxon>
    </lineage>
</organism>
<keyword evidence="6" id="KW-0862">Zinc</keyword>
<dbReference type="Pfam" id="PF00675">
    <property type="entry name" value="Peptidase_M16"/>
    <property type="match status" value="1"/>
</dbReference>
<dbReference type="GO" id="GO:0046872">
    <property type="term" value="F:metal ion binding"/>
    <property type="evidence" value="ECO:0007669"/>
    <property type="project" value="UniProtKB-KW"/>
</dbReference>
<protein>
    <recommendedName>
        <fullName evidence="16">Insulin-degrading enzyme</fullName>
    </recommendedName>
</protein>
<comment type="caution">
    <text evidence="14">The sequence shown here is derived from an EMBL/GenBank/DDBJ whole genome shotgun (WGS) entry which is preliminary data.</text>
</comment>
<evidence type="ECO:0000256" key="4">
    <source>
        <dbReference type="ARBA" id="ARBA00022723"/>
    </source>
</evidence>
<dbReference type="GO" id="GO:0004222">
    <property type="term" value="F:metalloendopeptidase activity"/>
    <property type="evidence" value="ECO:0007669"/>
    <property type="project" value="InterPro"/>
</dbReference>
<feature type="transmembrane region" description="Helical" evidence="9">
    <location>
        <begin position="21"/>
        <end position="44"/>
    </location>
</feature>
<evidence type="ECO:0000259" key="11">
    <source>
        <dbReference type="Pfam" id="PF05193"/>
    </source>
</evidence>
<evidence type="ECO:0000256" key="6">
    <source>
        <dbReference type="ARBA" id="ARBA00022833"/>
    </source>
</evidence>
<dbReference type="InterPro" id="IPR001431">
    <property type="entry name" value="Pept_M16_Zn_BS"/>
</dbReference>
<dbReference type="GO" id="GO:0005739">
    <property type="term" value="C:mitochondrion"/>
    <property type="evidence" value="ECO:0007669"/>
    <property type="project" value="TreeGrafter"/>
</dbReference>
<evidence type="ECO:0000313" key="14">
    <source>
        <dbReference type="EMBL" id="CAD8202090.1"/>
    </source>
</evidence>
<proteinExistence type="inferred from homology"/>
<keyword evidence="3" id="KW-0645">Protease</keyword>
<keyword evidence="9" id="KW-1133">Transmembrane helix</keyword>
<accession>A0A8S1XKY2</accession>
<dbReference type="InterPro" id="IPR054734">
    <property type="entry name" value="PqqF-like_C_4"/>
</dbReference>
<dbReference type="PANTHER" id="PTHR43690">
    <property type="entry name" value="NARDILYSIN"/>
    <property type="match status" value="1"/>
</dbReference>
<dbReference type="Pfam" id="PF05193">
    <property type="entry name" value="Peptidase_M16_C"/>
    <property type="match status" value="1"/>
</dbReference>
<evidence type="ECO:0000256" key="9">
    <source>
        <dbReference type="SAM" id="Phobius"/>
    </source>
</evidence>
<evidence type="ECO:0000259" key="10">
    <source>
        <dbReference type="Pfam" id="PF00675"/>
    </source>
</evidence>
<keyword evidence="5" id="KW-0378">Hydrolase</keyword>
<keyword evidence="4" id="KW-0479">Metal-binding</keyword>
<evidence type="ECO:0000256" key="1">
    <source>
        <dbReference type="ARBA" id="ARBA00001947"/>
    </source>
</evidence>
<sequence>MLKQQREAIERAKLNSTCNTIISTLFVVLVILLILFICDLSGLVQLDKPLQYVSAANAIKDSIPERNFISASQTGTLEPLQGQHIDKVKVIKPIIDHRQYRYLELENHLKVLLIHDPESEMASAAMDVKAGSWNEPDEYPGLAHFCEHMLFIGSQKYPQIDFFDDLMAKGGGSSNAYTEAQNTNYYFEITVNHLGKALDAFAHFFIDPLFNEDAVNKERNAVNSEYEMDVSSEDWKVVNLFALLADPKHPASRFSIGNNDVLAKEGVVEALKKFYQDNYSSNIMSLAVSSRLSLNQMEKLIKVFQKIENKNLIPLQFSGFPYQLGLFGKYKTEKKLILLNWQLSGREQYIHQKPLELIDYLLNNGNLKDYLKEKQLVIEFESSIFIEQNHFVNYIIELILSEQQLEDGKIALEITRVINNYIQQLEEWLKDDKYLEEIFKEQSQISKINFEYMEGSQDISDIAYNLNKYEPVEVLSSSFIMDILDKDIIYKYITELKKTDNLLILIGDDEYQFIDNTFKLNNNKEFLKDKNLDKRSEIYRLEYATQKMDKDSIKIITQKDSKLQKLFNKPQKNLFIPDDLKLVSLCESNKFKLPILINSDQLKPLDKDAKLNLLFNAGQDLQKYSKDQCKKQENIYQKNNYYPILLNKENNQWWKFSTLYKLPNVYGAIFISYTKPLTIRQFTSMRIFNFISEEEVNKQLRQQLTTGYSVELDMSKQIEIKVYGFSEKVRSFFKKICGCINPFKDKTNSFIQFEQTKQESIDFIRAKQSLITSIKDIFQMKLFEQSFQLYLPLILRKDYFNPEQVIQQIPNITEEQMILDIKEILQNSIQSSLLVGNLDQKKAQDLSSELKTCIQDQNTNIHISERLPISVLNLSGKNWIFAKFVESDKGNLNGVTLNYYQIGQRTLENYALMKILQPLLNSQAYNHLRTNLQLGYVVLMKFKQISCIDGALFLVQGNKEQPFKVNQLIEKFLLQFDKYLKKLKNKQFEHLRHSSIVELREKPQTLSEEADRLWGYISSGDYTFEERQVTIERMKLITKDQIVLFFQNIFIKNRSKISLQLYGEGMVSKTLGLKNNKEFDTYIKTNIPNDALLFTEKELTYYNCQNDVSSV</sequence>
<evidence type="ECO:0000313" key="15">
    <source>
        <dbReference type="Proteomes" id="UP000689195"/>
    </source>
</evidence>
<dbReference type="InterPro" id="IPR011765">
    <property type="entry name" value="Pept_M16_N"/>
</dbReference>
<dbReference type="GO" id="GO:0043171">
    <property type="term" value="P:peptide catabolic process"/>
    <property type="evidence" value="ECO:0007669"/>
    <property type="project" value="TreeGrafter"/>
</dbReference>
<dbReference type="FunFam" id="3.30.830.10:FF:000108">
    <property type="entry name" value="Uncharacterized protein"/>
    <property type="match status" value="1"/>
</dbReference>
<evidence type="ECO:0000256" key="3">
    <source>
        <dbReference type="ARBA" id="ARBA00022670"/>
    </source>
</evidence>
<evidence type="ECO:0000259" key="13">
    <source>
        <dbReference type="Pfam" id="PF22456"/>
    </source>
</evidence>
<evidence type="ECO:0008006" key="16">
    <source>
        <dbReference type="Google" id="ProtNLM"/>
    </source>
</evidence>
<feature type="domain" description="Peptidase M16 C-terminal" evidence="11">
    <location>
        <begin position="269"/>
        <end position="407"/>
    </location>
</feature>
<reference evidence="14" key="1">
    <citation type="submission" date="2021-01" db="EMBL/GenBank/DDBJ databases">
        <authorList>
            <consortium name="Genoscope - CEA"/>
            <person name="William W."/>
        </authorList>
    </citation>
    <scope>NUCLEOTIDE SEQUENCE</scope>
</reference>
<feature type="domain" description="Peptidase M16 N-terminal" evidence="10">
    <location>
        <begin position="110"/>
        <end position="231"/>
    </location>
</feature>
<keyword evidence="9" id="KW-0472">Membrane</keyword>
<dbReference type="Proteomes" id="UP000689195">
    <property type="component" value="Unassembled WGS sequence"/>
</dbReference>
<dbReference type="GO" id="GO:0005829">
    <property type="term" value="C:cytosol"/>
    <property type="evidence" value="ECO:0007669"/>
    <property type="project" value="TreeGrafter"/>
</dbReference>
<evidence type="ECO:0000256" key="2">
    <source>
        <dbReference type="ARBA" id="ARBA00007261"/>
    </source>
</evidence>
<dbReference type="Pfam" id="PF16187">
    <property type="entry name" value="Peptidase_M16_M"/>
    <property type="match status" value="1"/>
</dbReference>
<feature type="domain" description="Coenzyme PQQ synthesis protein F-like C-terminal lobe" evidence="13">
    <location>
        <begin position="916"/>
        <end position="1014"/>
    </location>
</feature>
<dbReference type="FunFam" id="3.30.830.10:FF:000079">
    <property type="entry name" value="Coenzyme PQQ synthesis protein F"/>
    <property type="match status" value="1"/>
</dbReference>
<evidence type="ECO:0000256" key="5">
    <source>
        <dbReference type="ARBA" id="ARBA00022801"/>
    </source>
</evidence>
<name>A0A8S1XKY2_9CILI</name>
<dbReference type="PANTHER" id="PTHR43690:SF18">
    <property type="entry name" value="INSULIN-DEGRADING ENZYME-RELATED"/>
    <property type="match status" value="1"/>
</dbReference>
<dbReference type="EMBL" id="CAJJDO010000130">
    <property type="protein sequence ID" value="CAD8202090.1"/>
    <property type="molecule type" value="Genomic_DNA"/>
</dbReference>
<gene>
    <name evidence="14" type="ORF">PPENT_87.1.T1300036</name>
</gene>
<dbReference type="InterPro" id="IPR050626">
    <property type="entry name" value="Peptidase_M16"/>
</dbReference>